<protein>
    <submittedName>
        <fullName evidence="2">Uncharacterized protein</fullName>
    </submittedName>
</protein>
<evidence type="ECO:0000256" key="1">
    <source>
        <dbReference type="SAM" id="MobiDB-lite"/>
    </source>
</evidence>
<feature type="region of interest" description="Disordered" evidence="1">
    <location>
        <begin position="61"/>
        <end position="93"/>
    </location>
</feature>
<keyword evidence="3" id="KW-1185">Reference proteome</keyword>
<comment type="caution">
    <text evidence="2">The sequence shown here is derived from an EMBL/GenBank/DDBJ whole genome shotgun (WGS) entry which is preliminary data.</text>
</comment>
<dbReference type="AlphaFoldDB" id="A0AAV4DSY6"/>
<organism evidence="2 3">
    <name type="scientific">Plakobranchus ocellatus</name>
    <dbReference type="NCBI Taxonomy" id="259542"/>
    <lineage>
        <taxon>Eukaryota</taxon>
        <taxon>Metazoa</taxon>
        <taxon>Spiralia</taxon>
        <taxon>Lophotrochozoa</taxon>
        <taxon>Mollusca</taxon>
        <taxon>Gastropoda</taxon>
        <taxon>Heterobranchia</taxon>
        <taxon>Euthyneura</taxon>
        <taxon>Panpulmonata</taxon>
        <taxon>Sacoglossa</taxon>
        <taxon>Placobranchoidea</taxon>
        <taxon>Plakobranchidae</taxon>
        <taxon>Plakobranchus</taxon>
    </lineage>
</organism>
<evidence type="ECO:0000313" key="3">
    <source>
        <dbReference type="Proteomes" id="UP000735302"/>
    </source>
</evidence>
<sequence length="93" mass="10404">MFWSPFGLDTPDVTESLDEKPVYRVGRICECKEMYSACPQPVHNKVILGFQALLRPGRLWRGSNPRQKGSCRSQGGLASHCATETPIWPENLG</sequence>
<reference evidence="2 3" key="1">
    <citation type="journal article" date="2021" name="Elife">
        <title>Chloroplast acquisition without the gene transfer in kleptoplastic sea slugs, Plakobranchus ocellatus.</title>
        <authorList>
            <person name="Maeda T."/>
            <person name="Takahashi S."/>
            <person name="Yoshida T."/>
            <person name="Shimamura S."/>
            <person name="Takaki Y."/>
            <person name="Nagai Y."/>
            <person name="Toyoda A."/>
            <person name="Suzuki Y."/>
            <person name="Arimoto A."/>
            <person name="Ishii H."/>
            <person name="Satoh N."/>
            <person name="Nishiyama T."/>
            <person name="Hasebe M."/>
            <person name="Maruyama T."/>
            <person name="Minagawa J."/>
            <person name="Obokata J."/>
            <person name="Shigenobu S."/>
        </authorList>
    </citation>
    <scope>NUCLEOTIDE SEQUENCE [LARGE SCALE GENOMIC DNA]</scope>
</reference>
<accession>A0AAV4DSY6</accession>
<dbReference type="Proteomes" id="UP000735302">
    <property type="component" value="Unassembled WGS sequence"/>
</dbReference>
<evidence type="ECO:0000313" key="2">
    <source>
        <dbReference type="EMBL" id="GFO46936.1"/>
    </source>
</evidence>
<dbReference type="EMBL" id="BLXT01008234">
    <property type="protein sequence ID" value="GFO46936.1"/>
    <property type="molecule type" value="Genomic_DNA"/>
</dbReference>
<feature type="compositionally biased region" description="Polar residues" evidence="1">
    <location>
        <begin position="64"/>
        <end position="73"/>
    </location>
</feature>
<name>A0AAV4DSY6_9GAST</name>
<proteinExistence type="predicted"/>
<gene>
    <name evidence="2" type="ORF">PoB_007344100</name>
</gene>